<evidence type="ECO:0000313" key="6">
    <source>
        <dbReference type="EMBL" id="POS84696.1"/>
    </source>
</evidence>
<proteinExistence type="predicted"/>
<name>A0A2S4PRQ9_9PEZI</name>
<dbReference type="PANTHER" id="PTHR10250:SF26">
    <property type="entry name" value="GLUTATHIONE S-TRANSFERASE 3, MITOCHONDRIAL"/>
    <property type="match status" value="1"/>
</dbReference>
<gene>
    <name evidence="6" type="ORF">EPUL_005432</name>
</gene>
<accession>A0A2S4PRQ9</accession>
<organism evidence="6 7">
    <name type="scientific">Erysiphe pulchra</name>
    <dbReference type="NCBI Taxonomy" id="225359"/>
    <lineage>
        <taxon>Eukaryota</taxon>
        <taxon>Fungi</taxon>
        <taxon>Dikarya</taxon>
        <taxon>Ascomycota</taxon>
        <taxon>Pezizomycotina</taxon>
        <taxon>Leotiomycetes</taxon>
        <taxon>Erysiphales</taxon>
        <taxon>Erysiphaceae</taxon>
        <taxon>Erysiphe</taxon>
    </lineage>
</organism>
<dbReference type="AlphaFoldDB" id="A0A2S4PRQ9"/>
<dbReference type="InterPro" id="IPR050997">
    <property type="entry name" value="MAPEG"/>
</dbReference>
<dbReference type="Pfam" id="PF01124">
    <property type="entry name" value="MAPEG"/>
    <property type="match status" value="1"/>
</dbReference>
<sequence length="200" mass="22050">MVSFDIDSKYGYVLLAVTSTFVLNTIHGFNTGSYRRAAGVDYPAAYAPSSRTDQAAHRFNSAQRAHANFIENQPSAVGAMLIAGLKFPVATATLGGLWSLFRYIYMWGQLTPRNSSDQRETQEEESTGSSEDRKDNITLGTRIVATKEQTGQLEGKAIVQRRSKWNHSSDRDRARAVVVATREAAAAETTLINRGKRKTS</sequence>
<keyword evidence="7" id="KW-1185">Reference proteome</keyword>
<comment type="caution">
    <text evidence="6">The sequence shown here is derived from an EMBL/GenBank/DDBJ whole genome shotgun (WGS) entry which is preliminary data.</text>
</comment>
<protein>
    <submittedName>
        <fullName evidence="6">Uncharacterized protein</fullName>
    </submittedName>
</protein>
<dbReference type="GO" id="GO:0016020">
    <property type="term" value="C:membrane"/>
    <property type="evidence" value="ECO:0007669"/>
    <property type="project" value="UniProtKB-SubCell"/>
</dbReference>
<dbReference type="EMBL" id="PEDP01000901">
    <property type="protein sequence ID" value="POS84696.1"/>
    <property type="molecule type" value="Genomic_DNA"/>
</dbReference>
<evidence type="ECO:0000313" key="7">
    <source>
        <dbReference type="Proteomes" id="UP000237438"/>
    </source>
</evidence>
<feature type="region of interest" description="Disordered" evidence="5">
    <location>
        <begin position="150"/>
        <end position="176"/>
    </location>
</feature>
<keyword evidence="3" id="KW-1133">Transmembrane helix</keyword>
<evidence type="ECO:0000256" key="4">
    <source>
        <dbReference type="ARBA" id="ARBA00023136"/>
    </source>
</evidence>
<keyword evidence="4" id="KW-0472">Membrane</keyword>
<dbReference type="GO" id="GO:0005783">
    <property type="term" value="C:endoplasmic reticulum"/>
    <property type="evidence" value="ECO:0007669"/>
    <property type="project" value="TreeGrafter"/>
</dbReference>
<dbReference type="Proteomes" id="UP000237438">
    <property type="component" value="Unassembled WGS sequence"/>
</dbReference>
<dbReference type="GO" id="GO:0004602">
    <property type="term" value="F:glutathione peroxidase activity"/>
    <property type="evidence" value="ECO:0007669"/>
    <property type="project" value="TreeGrafter"/>
</dbReference>
<dbReference type="GO" id="GO:0004364">
    <property type="term" value="F:glutathione transferase activity"/>
    <property type="evidence" value="ECO:0007669"/>
    <property type="project" value="TreeGrafter"/>
</dbReference>
<dbReference type="PANTHER" id="PTHR10250">
    <property type="entry name" value="MICROSOMAL GLUTATHIONE S-TRANSFERASE"/>
    <property type="match status" value="1"/>
</dbReference>
<dbReference type="GO" id="GO:0005635">
    <property type="term" value="C:nuclear envelope"/>
    <property type="evidence" value="ECO:0007669"/>
    <property type="project" value="TreeGrafter"/>
</dbReference>
<feature type="region of interest" description="Disordered" evidence="5">
    <location>
        <begin position="113"/>
        <end position="138"/>
    </location>
</feature>
<dbReference type="STRING" id="225359.A0A2S4PRQ9"/>
<comment type="subcellular location">
    <subcellularLocation>
        <location evidence="1">Membrane</location>
        <topology evidence="1">Multi-pass membrane protein</topology>
    </subcellularLocation>
</comment>
<evidence type="ECO:0000256" key="1">
    <source>
        <dbReference type="ARBA" id="ARBA00004141"/>
    </source>
</evidence>
<evidence type="ECO:0000256" key="3">
    <source>
        <dbReference type="ARBA" id="ARBA00022989"/>
    </source>
</evidence>
<dbReference type="SUPFAM" id="SSF161084">
    <property type="entry name" value="MAPEG domain-like"/>
    <property type="match status" value="1"/>
</dbReference>
<keyword evidence="2" id="KW-0812">Transmembrane</keyword>
<dbReference type="InterPro" id="IPR023352">
    <property type="entry name" value="MAPEG-like_dom_sf"/>
</dbReference>
<dbReference type="InterPro" id="IPR001129">
    <property type="entry name" value="Membr-assoc_MAPEG"/>
</dbReference>
<dbReference type="Gene3D" id="1.20.120.550">
    <property type="entry name" value="Membrane associated eicosanoid/glutathione metabolism-like domain"/>
    <property type="match status" value="1"/>
</dbReference>
<evidence type="ECO:0000256" key="5">
    <source>
        <dbReference type="SAM" id="MobiDB-lite"/>
    </source>
</evidence>
<reference evidence="6 7" key="1">
    <citation type="submission" date="2017-10" db="EMBL/GenBank/DDBJ databases">
        <title>Development of genomic resources for the powdery mildew, Erysiphe pulchra.</title>
        <authorList>
            <person name="Wadl P.A."/>
            <person name="Mack B.M."/>
            <person name="Moore G."/>
            <person name="Beltz S.B."/>
        </authorList>
    </citation>
    <scope>NUCLEOTIDE SEQUENCE [LARGE SCALE GENOMIC DNA]</scope>
    <source>
        <strain evidence="6">Cflorida</strain>
    </source>
</reference>
<dbReference type="OrthoDB" id="410651at2759"/>
<evidence type="ECO:0000256" key="2">
    <source>
        <dbReference type="ARBA" id="ARBA00022692"/>
    </source>
</evidence>